<organism evidence="3">
    <name type="scientific">hydrothermal vent metagenome</name>
    <dbReference type="NCBI Taxonomy" id="652676"/>
    <lineage>
        <taxon>unclassified sequences</taxon>
        <taxon>metagenomes</taxon>
        <taxon>ecological metagenomes</taxon>
    </lineage>
</organism>
<dbReference type="PANTHER" id="PTHR43283:SF11">
    <property type="entry name" value="BETA-LACTAMASE-RELATED DOMAIN-CONTAINING PROTEIN"/>
    <property type="match status" value="1"/>
</dbReference>
<accession>A0A3B0VB97</accession>
<dbReference type="InterPro" id="IPR050789">
    <property type="entry name" value="Diverse_Enzym_Activities"/>
</dbReference>
<keyword evidence="1" id="KW-0378">Hydrolase</keyword>
<dbReference type="InterPro" id="IPR001466">
    <property type="entry name" value="Beta-lactam-related"/>
</dbReference>
<proteinExistence type="predicted"/>
<reference evidence="3" key="1">
    <citation type="submission" date="2018-06" db="EMBL/GenBank/DDBJ databases">
        <authorList>
            <person name="Zhirakovskaya E."/>
        </authorList>
    </citation>
    <scope>NUCLEOTIDE SEQUENCE</scope>
</reference>
<protein>
    <submittedName>
        <fullName evidence="3">Beta-lactamase class C-like and penicillin binding proteins (PBPs) superfamily</fullName>
    </submittedName>
</protein>
<dbReference type="AlphaFoldDB" id="A0A3B0VB97"/>
<dbReference type="Pfam" id="PF00144">
    <property type="entry name" value="Beta-lactamase"/>
    <property type="match status" value="1"/>
</dbReference>
<dbReference type="SUPFAM" id="SSF56601">
    <property type="entry name" value="beta-lactamase/transpeptidase-like"/>
    <property type="match status" value="1"/>
</dbReference>
<dbReference type="EMBL" id="UOEU01000666">
    <property type="protein sequence ID" value="VAW37533.1"/>
    <property type="molecule type" value="Genomic_DNA"/>
</dbReference>
<evidence type="ECO:0000313" key="3">
    <source>
        <dbReference type="EMBL" id="VAW37533.1"/>
    </source>
</evidence>
<feature type="domain" description="Beta-lactamase-related" evidence="2">
    <location>
        <begin position="14"/>
        <end position="349"/>
    </location>
</feature>
<dbReference type="GO" id="GO:0016787">
    <property type="term" value="F:hydrolase activity"/>
    <property type="evidence" value="ECO:0007669"/>
    <property type="project" value="UniProtKB-KW"/>
</dbReference>
<name>A0A3B0VB97_9ZZZZ</name>
<dbReference type="InterPro" id="IPR012338">
    <property type="entry name" value="Beta-lactam/transpept-like"/>
</dbReference>
<sequence>MIDLDHLLDDIVSVAIPAAVVYIRTRGNVVYQRPFGHLDPKTKKHPTQMDTLFDLASLTKLWTVTAFLRLVAAGQVGLDTPVADVLPEFVGKRLFLPYEDPLNPGQTVTVSTEDGFADAGQVTFYHLLTHSSGLPAWRPIFQQQREWIRPFVQSTFFSYPIGTNVVYSDLGLILLGWVVAKLAKRPLASAIQHLVTQPLNQSTIQFGPTVAENVAPTEFCQWRQRRMRGEVHDENAWKMGGVAGHAGLFGTASDVAQLGQTWLDVLQGKSDFLPHRLAQTAVSLQTESGVVRRGLGWALWSPLPASPSHPLSHATFGHTGFTGTSLYIDPEREMVIVCLTNEVFNGRKERKIGAFRVALHEKVVTVQVS</sequence>
<dbReference type="Gene3D" id="3.40.710.10">
    <property type="entry name" value="DD-peptidase/beta-lactamase superfamily"/>
    <property type="match status" value="1"/>
</dbReference>
<evidence type="ECO:0000259" key="2">
    <source>
        <dbReference type="Pfam" id="PF00144"/>
    </source>
</evidence>
<gene>
    <name evidence="3" type="ORF">MNBD_CHLOROFLEXI01-956</name>
</gene>
<evidence type="ECO:0000256" key="1">
    <source>
        <dbReference type="ARBA" id="ARBA00022801"/>
    </source>
</evidence>
<dbReference type="PANTHER" id="PTHR43283">
    <property type="entry name" value="BETA-LACTAMASE-RELATED"/>
    <property type="match status" value="1"/>
</dbReference>